<name>A0ABR2HW91_9EUKA</name>
<evidence type="ECO:0000313" key="7">
    <source>
        <dbReference type="Proteomes" id="UP001470230"/>
    </source>
</evidence>
<evidence type="ECO:0000313" key="6">
    <source>
        <dbReference type="EMBL" id="KAK8853894.1"/>
    </source>
</evidence>
<protein>
    <submittedName>
        <fullName evidence="6">Vacuolar protein sorting-associated protein 18 like protein</fullName>
    </submittedName>
</protein>
<dbReference type="Gene3D" id="3.30.40.10">
    <property type="entry name" value="Zinc/RING finger domain, C3HC4 (zinc finger)"/>
    <property type="match status" value="1"/>
</dbReference>
<feature type="compositionally biased region" description="Low complexity" evidence="4">
    <location>
        <begin position="101"/>
        <end position="116"/>
    </location>
</feature>
<comment type="caution">
    <text evidence="6">The sequence shown here is derived from an EMBL/GenBank/DDBJ whole genome shotgun (WGS) entry which is preliminary data.</text>
</comment>
<keyword evidence="7" id="KW-1185">Reference proteome</keyword>
<keyword evidence="3" id="KW-0862">Zinc</keyword>
<evidence type="ECO:0000259" key="5">
    <source>
        <dbReference type="SMART" id="SM00184"/>
    </source>
</evidence>
<keyword evidence="1" id="KW-0479">Metal-binding</keyword>
<proteinExistence type="predicted"/>
<dbReference type="InterPro" id="IPR013083">
    <property type="entry name" value="Znf_RING/FYVE/PHD"/>
</dbReference>
<feature type="compositionally biased region" description="Basic and acidic residues" evidence="4">
    <location>
        <begin position="132"/>
        <end position="141"/>
    </location>
</feature>
<gene>
    <name evidence="6" type="ORF">M9Y10_016439</name>
</gene>
<dbReference type="SMART" id="SM00184">
    <property type="entry name" value="RING"/>
    <property type="match status" value="1"/>
</dbReference>
<evidence type="ECO:0000256" key="3">
    <source>
        <dbReference type="ARBA" id="ARBA00022833"/>
    </source>
</evidence>
<organism evidence="6 7">
    <name type="scientific">Tritrichomonas musculus</name>
    <dbReference type="NCBI Taxonomy" id="1915356"/>
    <lineage>
        <taxon>Eukaryota</taxon>
        <taxon>Metamonada</taxon>
        <taxon>Parabasalia</taxon>
        <taxon>Tritrichomonadida</taxon>
        <taxon>Tritrichomonadidae</taxon>
        <taxon>Tritrichomonas</taxon>
    </lineage>
</organism>
<accession>A0ABR2HW91</accession>
<evidence type="ECO:0000256" key="1">
    <source>
        <dbReference type="ARBA" id="ARBA00022723"/>
    </source>
</evidence>
<dbReference type="InterPro" id="IPR001841">
    <property type="entry name" value="Znf_RING"/>
</dbReference>
<feature type="compositionally biased region" description="Basic and acidic residues" evidence="4">
    <location>
        <begin position="89"/>
        <end position="100"/>
    </location>
</feature>
<keyword evidence="2" id="KW-0863">Zinc-finger</keyword>
<dbReference type="Proteomes" id="UP001470230">
    <property type="component" value="Unassembled WGS sequence"/>
</dbReference>
<reference evidence="6 7" key="1">
    <citation type="submission" date="2024-04" db="EMBL/GenBank/DDBJ databases">
        <title>Tritrichomonas musculus Genome.</title>
        <authorList>
            <person name="Alves-Ferreira E."/>
            <person name="Grigg M."/>
            <person name="Lorenzi H."/>
            <person name="Galac M."/>
        </authorList>
    </citation>
    <scope>NUCLEOTIDE SEQUENCE [LARGE SCALE GENOMIC DNA]</scope>
    <source>
        <strain evidence="6 7">EAF2021</strain>
    </source>
</reference>
<evidence type="ECO:0000256" key="2">
    <source>
        <dbReference type="ARBA" id="ARBA00022771"/>
    </source>
</evidence>
<dbReference type="EMBL" id="JAPFFF010000021">
    <property type="protein sequence ID" value="KAK8853894.1"/>
    <property type="molecule type" value="Genomic_DNA"/>
</dbReference>
<dbReference type="PANTHER" id="PTHR23323:SF26">
    <property type="entry name" value="VACUOLAR PROTEIN SORTING-ASSOCIATED PROTEIN 18 HOMOLOG"/>
    <property type="match status" value="1"/>
</dbReference>
<sequence length="669" mass="76520">MFKRFDYIPDHFGDYHFPDSLIEDIRNKQYTNAAESMIRHNIPFNYAFIFLSNSPEALSCYLFNSIPELDDADFNADDDTKEGEEEEDKKDGGASEKADAGGDSANADADAGAAASESVDPTAPSADGDTPAQKKKDDSPKKSISPRSALLMNLYVAVTIPVIQTKIGKERKVESDKMVDFCKKCKIALDKHHIYKVLRECSDDDLAKSIYLLFGDIWEYSMIMFEKKQYDKIFVELTKLEEQPRAQVIRRFPEDYHDAMARQWLEGELPNGPSLLPFLIELTFAKSYNEPMVANLKKVLLKMYNRRGLTTPPQIQIFYHLVYLTMKNEENKVEKDTDDKKTGIIYDIYARKDNLLNIGYDYILRHLERRGLFNFAAQLCAYEDTRHKEAVTYSIKKDIDCVYNILMIDLDDAPDNRECWMRALIRSKPNQDDPEMDQWMNRLLVTATQSSKVALDEVFPLMPKNMGIETFKPTILKTIKEAQANANASNARIDLLIKRSNKQRELIRIGPKLTANLDSIALCSICNQSIYTDRYLVFPCNHTVHVSCFLDSMHLYYDPIIRLNLISLSARAMRDEQRSTELADIICNSCPICGELSINVLSKGFTIKQEFGPGTDGDLWHLPKAFVKEGEEPEFDGEEEEAPQTKTQEFLNKTKEAFQKINIKLPGKE</sequence>
<feature type="domain" description="RING-type" evidence="5">
    <location>
        <begin position="523"/>
        <end position="593"/>
    </location>
</feature>
<evidence type="ECO:0000256" key="4">
    <source>
        <dbReference type="SAM" id="MobiDB-lite"/>
    </source>
</evidence>
<feature type="compositionally biased region" description="Acidic residues" evidence="4">
    <location>
        <begin position="72"/>
        <end position="88"/>
    </location>
</feature>
<dbReference type="PANTHER" id="PTHR23323">
    <property type="entry name" value="VACUOLAR PROTEIN SORTING-ASSOCIATED PROTEIN"/>
    <property type="match status" value="1"/>
</dbReference>
<feature type="region of interest" description="Disordered" evidence="4">
    <location>
        <begin position="72"/>
        <end position="144"/>
    </location>
</feature>